<gene>
    <name evidence="1" type="ORF">ORR04_12665</name>
</gene>
<accession>A0AB38X889</accession>
<organism evidence="1 2">
    <name type="scientific">Levilactobacillus brevis</name>
    <name type="common">Lactobacillus brevis</name>
    <dbReference type="NCBI Taxonomy" id="1580"/>
    <lineage>
        <taxon>Bacteria</taxon>
        <taxon>Bacillati</taxon>
        <taxon>Bacillota</taxon>
        <taxon>Bacilli</taxon>
        <taxon>Lactobacillales</taxon>
        <taxon>Lactobacillaceae</taxon>
        <taxon>Levilactobacillus</taxon>
    </lineage>
</organism>
<protein>
    <submittedName>
        <fullName evidence="1">Uncharacterized protein</fullName>
    </submittedName>
</protein>
<name>A0AB38X889_LEVBR</name>
<dbReference type="Proteomes" id="UP001164768">
    <property type="component" value="Plasmid pBRV691"/>
</dbReference>
<dbReference type="EMBL" id="CP113119">
    <property type="protein sequence ID" value="WAD02949.1"/>
    <property type="molecule type" value="Genomic_DNA"/>
</dbReference>
<proteinExistence type="predicted"/>
<dbReference type="AlphaFoldDB" id="A0AB38X889"/>
<sequence>MFGKEQALSVKEFKNILAKYQGSHLTVGYVVKDPEDNLNLRLVPVFGITPGVSSDGCEAVYLSSMMASKISFLGSNGKPAQYYK</sequence>
<evidence type="ECO:0000313" key="1">
    <source>
        <dbReference type="EMBL" id="WAD02949.1"/>
    </source>
</evidence>
<dbReference type="RefSeq" id="WP_267668745.1">
    <property type="nucleotide sequence ID" value="NZ_CP113119.1"/>
</dbReference>
<geneLocation type="plasmid" evidence="1 2">
    <name>pBRV691</name>
</geneLocation>
<keyword evidence="1" id="KW-0614">Plasmid</keyword>
<evidence type="ECO:0000313" key="2">
    <source>
        <dbReference type="Proteomes" id="UP001164768"/>
    </source>
</evidence>
<reference evidence="1" key="1">
    <citation type="submission" date="2022-11" db="EMBL/GenBank/DDBJ databases">
        <title>Whole genome sequence of Levilactobacillus brevis SMB091.</title>
        <authorList>
            <person name="Kim J.-M."/>
            <person name="Kim O.-C."/>
            <person name="Choi Y.H."/>
            <person name="Han N.S."/>
            <person name="Hurh B."/>
        </authorList>
    </citation>
    <scope>NUCLEOTIDE SEQUENCE</scope>
    <source>
        <strain evidence="1">SMB091</strain>
        <plasmid evidence="1">pBRV691</plasmid>
    </source>
</reference>